<dbReference type="RefSeq" id="WP_155699708.1">
    <property type="nucleotide sequence ID" value="NZ_CP034235.1"/>
</dbReference>
<feature type="chain" id="PRO_5039357451" evidence="7">
    <location>
        <begin position="22"/>
        <end position="474"/>
    </location>
</feature>
<evidence type="ECO:0000256" key="3">
    <source>
        <dbReference type="ARBA" id="ARBA00023136"/>
    </source>
</evidence>
<dbReference type="SUPFAM" id="SSF53850">
    <property type="entry name" value="Periplasmic binding protein-like II"/>
    <property type="match status" value="1"/>
</dbReference>
<evidence type="ECO:0000256" key="2">
    <source>
        <dbReference type="ARBA" id="ARBA00022729"/>
    </source>
</evidence>
<evidence type="ECO:0000313" key="8">
    <source>
        <dbReference type="EMBL" id="QGQ94702.1"/>
    </source>
</evidence>
<feature type="region of interest" description="Disordered" evidence="6">
    <location>
        <begin position="25"/>
        <end position="53"/>
    </location>
</feature>
<keyword evidence="5" id="KW-0449">Lipoprotein</keyword>
<dbReference type="EMBL" id="CP034235">
    <property type="protein sequence ID" value="QGQ94702.1"/>
    <property type="molecule type" value="Genomic_DNA"/>
</dbReference>
<dbReference type="Proteomes" id="UP000426246">
    <property type="component" value="Chromosome"/>
</dbReference>
<keyword evidence="3" id="KW-0472">Membrane</keyword>
<name>A0A6B8RGP1_9BACL</name>
<dbReference type="PANTHER" id="PTHR43649">
    <property type="entry name" value="ARABINOSE-BINDING PROTEIN-RELATED"/>
    <property type="match status" value="1"/>
</dbReference>
<evidence type="ECO:0000313" key="9">
    <source>
        <dbReference type="Proteomes" id="UP000426246"/>
    </source>
</evidence>
<proteinExistence type="predicted"/>
<dbReference type="InterPro" id="IPR006059">
    <property type="entry name" value="SBP"/>
</dbReference>
<evidence type="ECO:0000256" key="1">
    <source>
        <dbReference type="ARBA" id="ARBA00022475"/>
    </source>
</evidence>
<evidence type="ECO:0000256" key="7">
    <source>
        <dbReference type="SAM" id="SignalP"/>
    </source>
</evidence>
<accession>A0A6B8RGP1</accession>
<dbReference type="AlphaFoldDB" id="A0A6B8RGP1"/>
<keyword evidence="4" id="KW-0564">Palmitate</keyword>
<feature type="signal peptide" evidence="7">
    <location>
        <begin position="1"/>
        <end position="21"/>
    </location>
</feature>
<reference evidence="9" key="1">
    <citation type="submission" date="2018-11" db="EMBL/GenBank/DDBJ databases">
        <title>Complete genome sequence of Paenibacillus sp. ML311-T8.</title>
        <authorList>
            <person name="Nam Y.-D."/>
            <person name="Kang J."/>
            <person name="Chung W.-H."/>
            <person name="Park Y.S."/>
        </authorList>
    </citation>
    <scope>NUCLEOTIDE SEQUENCE [LARGE SCALE GENOMIC DNA]</scope>
    <source>
        <strain evidence="9">ML311-T8</strain>
    </source>
</reference>
<dbReference type="PROSITE" id="PS51257">
    <property type="entry name" value="PROKAR_LIPOPROTEIN"/>
    <property type="match status" value="1"/>
</dbReference>
<keyword evidence="1" id="KW-1003">Cell membrane</keyword>
<evidence type="ECO:0000256" key="5">
    <source>
        <dbReference type="ARBA" id="ARBA00023288"/>
    </source>
</evidence>
<keyword evidence="9" id="KW-1185">Reference proteome</keyword>
<organism evidence="8 9">
    <name type="scientific">Paenibacillus psychroresistens</name>
    <dbReference type="NCBI Taxonomy" id="1778678"/>
    <lineage>
        <taxon>Bacteria</taxon>
        <taxon>Bacillati</taxon>
        <taxon>Bacillota</taxon>
        <taxon>Bacilli</taxon>
        <taxon>Bacillales</taxon>
        <taxon>Paenibacillaceae</taxon>
        <taxon>Paenibacillus</taxon>
    </lineage>
</organism>
<gene>
    <name evidence="8" type="ORF">EHS13_07280</name>
</gene>
<dbReference type="PANTHER" id="PTHR43649:SF33">
    <property type="entry name" value="POLYGALACTURONAN_RHAMNOGALACTURONAN-BINDING PROTEIN YTCQ"/>
    <property type="match status" value="1"/>
</dbReference>
<dbReference type="Gene3D" id="3.40.190.10">
    <property type="entry name" value="Periplasmic binding protein-like II"/>
    <property type="match status" value="1"/>
</dbReference>
<evidence type="ECO:0000256" key="4">
    <source>
        <dbReference type="ARBA" id="ARBA00023139"/>
    </source>
</evidence>
<dbReference type="InterPro" id="IPR050490">
    <property type="entry name" value="Bact_solute-bd_prot1"/>
</dbReference>
<dbReference type="OrthoDB" id="1992988at2"/>
<dbReference type="Pfam" id="PF01547">
    <property type="entry name" value="SBP_bac_1"/>
    <property type="match status" value="1"/>
</dbReference>
<protein>
    <submittedName>
        <fullName evidence="8">Extracellular solute-binding protein</fullName>
    </submittedName>
</protein>
<dbReference type="KEGG" id="ppsc:EHS13_07280"/>
<sequence length="474" mass="53128">MKKYSLLLVSILLIFVMTACSSNPSGGAVEQSNNGNTIDASPNSTKGPADTIANTNTPAAMEKPDGQKHTIVFSMFYEEDFINEAVKKYEAKHPNITIKLNIAHPKGDDANWEANHEKFIKTMNTQMLSGQGPDLLEMDQLPVDQYVNKKLLANMSEMMDSDPSFQRADYFTNILDNIKLNGGVYGMPVSFYLDAIIGDQAALEKAGIPFDDKSWTWNQFIQTVKELAQKAEREYAFTYSRPEYLLNEMVHANYATFVDQANLKGKFDSDAFTGLMNQIKTMYDEKVVSKEQFSDNYFAMDKISSIRNYLLDAKGFLTQQGNIIQTKLYDKPKAEGQEAGGYFQTVTTIGINAKSTNKPEAWDFVKYLISEEVESGGFSLNKKAYQKQVQQFLQAGVLKADEEGQLHGKEFKFTEADIQALEPYLSGAIHPVEVRPSKVEDIIIEEGKAFFVGEKSADAVAKLIQNRVSIYLNE</sequence>
<evidence type="ECO:0000256" key="6">
    <source>
        <dbReference type="SAM" id="MobiDB-lite"/>
    </source>
</evidence>
<keyword evidence="2 7" id="KW-0732">Signal</keyword>